<gene>
    <name evidence="3" type="ORF">chiPu_0017648</name>
</gene>
<keyword evidence="1" id="KW-0325">Glycoprotein</keyword>
<dbReference type="InterPro" id="IPR003599">
    <property type="entry name" value="Ig_sub"/>
</dbReference>
<dbReference type="InterPro" id="IPR013106">
    <property type="entry name" value="Ig_V-set"/>
</dbReference>
<dbReference type="Pfam" id="PF07686">
    <property type="entry name" value="V-set"/>
    <property type="match status" value="1"/>
</dbReference>
<feature type="domain" description="Ig-like" evidence="2">
    <location>
        <begin position="531"/>
        <end position="650"/>
    </location>
</feature>
<feature type="domain" description="Ig-like" evidence="2">
    <location>
        <begin position="386"/>
        <end position="422"/>
    </location>
</feature>
<dbReference type="InterPro" id="IPR003006">
    <property type="entry name" value="Ig/MHC_CS"/>
</dbReference>
<evidence type="ECO:0000313" key="4">
    <source>
        <dbReference type="Proteomes" id="UP000287033"/>
    </source>
</evidence>
<dbReference type="Pfam" id="PF07654">
    <property type="entry name" value="C1-set"/>
    <property type="match status" value="5"/>
</dbReference>
<reference evidence="3 4" key="1">
    <citation type="journal article" date="2018" name="Nat. Ecol. Evol.">
        <title>Shark genomes provide insights into elasmobranch evolution and the origin of vertebrates.</title>
        <authorList>
            <person name="Hara Y"/>
            <person name="Yamaguchi K"/>
            <person name="Onimaru K"/>
            <person name="Kadota M"/>
            <person name="Koyanagi M"/>
            <person name="Keeley SD"/>
            <person name="Tatsumi K"/>
            <person name="Tanaka K"/>
            <person name="Motone F"/>
            <person name="Kageyama Y"/>
            <person name="Nozu R"/>
            <person name="Adachi N"/>
            <person name="Nishimura O"/>
            <person name="Nakagawa R"/>
            <person name="Tanegashima C"/>
            <person name="Kiyatake I"/>
            <person name="Matsumoto R"/>
            <person name="Murakumo K"/>
            <person name="Nishida K"/>
            <person name="Terakita A"/>
            <person name="Kuratani S"/>
            <person name="Sato K"/>
            <person name="Hyodo S Kuraku.S."/>
        </authorList>
    </citation>
    <scope>NUCLEOTIDE SEQUENCE [LARGE SCALE GENOMIC DNA]</scope>
</reference>
<feature type="domain" description="Ig-like" evidence="2">
    <location>
        <begin position="762"/>
        <end position="826"/>
    </location>
</feature>
<dbReference type="Proteomes" id="UP000287033">
    <property type="component" value="Unassembled WGS sequence"/>
</dbReference>
<feature type="domain" description="Ig-like" evidence="2">
    <location>
        <begin position="974"/>
        <end position="1071"/>
    </location>
</feature>
<dbReference type="EMBL" id="BEZZ01001338">
    <property type="protein sequence ID" value="GCC17701.1"/>
    <property type="molecule type" value="Genomic_DNA"/>
</dbReference>
<proteinExistence type="predicted"/>
<feature type="domain" description="Ig-like" evidence="2">
    <location>
        <begin position="657"/>
        <end position="756"/>
    </location>
</feature>
<name>A0A401RHU0_CHIPU</name>
<dbReference type="PANTHER" id="PTHR23411">
    <property type="entry name" value="TAPASIN"/>
    <property type="match status" value="1"/>
</dbReference>
<dbReference type="OrthoDB" id="9983389at2759"/>
<feature type="domain" description="Ig-like" evidence="2">
    <location>
        <begin position="116"/>
        <end position="237"/>
    </location>
</feature>
<protein>
    <recommendedName>
        <fullName evidence="2">Ig-like domain-containing protein</fullName>
    </recommendedName>
</protein>
<accession>A0A401RHU0</accession>
<dbReference type="SMART" id="SM00409">
    <property type="entry name" value="IG"/>
    <property type="match status" value="5"/>
</dbReference>
<dbReference type="PROSITE" id="PS00290">
    <property type="entry name" value="IG_MHC"/>
    <property type="match status" value="1"/>
</dbReference>
<dbReference type="OMA" id="HEAVYIC"/>
<dbReference type="AlphaFoldDB" id="A0A401RHU0"/>
<dbReference type="InterPro" id="IPR050380">
    <property type="entry name" value="Immune_Resp_Modulators"/>
</dbReference>
<dbReference type="PROSITE" id="PS50835">
    <property type="entry name" value="IG_LIKE"/>
    <property type="match status" value="8"/>
</dbReference>
<dbReference type="InterPro" id="IPR036179">
    <property type="entry name" value="Ig-like_dom_sf"/>
</dbReference>
<dbReference type="SUPFAM" id="SSF48726">
    <property type="entry name" value="Immunoglobulin"/>
    <property type="match status" value="8"/>
</dbReference>
<dbReference type="InterPro" id="IPR013783">
    <property type="entry name" value="Ig-like_fold"/>
</dbReference>
<dbReference type="Gene3D" id="2.60.40.10">
    <property type="entry name" value="Immunoglobulins"/>
    <property type="match status" value="8"/>
</dbReference>
<keyword evidence="4" id="KW-1185">Reference proteome</keyword>
<feature type="domain" description="Ig-like" evidence="2">
    <location>
        <begin position="240"/>
        <end position="342"/>
    </location>
</feature>
<dbReference type="STRING" id="137246.A0A401RHU0"/>
<organism evidence="3 4">
    <name type="scientific">Chiloscyllium punctatum</name>
    <name type="common">Brownbanded bambooshark</name>
    <name type="synonym">Hemiscyllium punctatum</name>
    <dbReference type="NCBI Taxonomy" id="137246"/>
    <lineage>
        <taxon>Eukaryota</taxon>
        <taxon>Metazoa</taxon>
        <taxon>Chordata</taxon>
        <taxon>Craniata</taxon>
        <taxon>Vertebrata</taxon>
        <taxon>Chondrichthyes</taxon>
        <taxon>Elasmobranchii</taxon>
        <taxon>Galeomorphii</taxon>
        <taxon>Galeoidea</taxon>
        <taxon>Orectolobiformes</taxon>
        <taxon>Hemiscylliidae</taxon>
        <taxon>Chiloscyllium</taxon>
    </lineage>
</organism>
<dbReference type="InterPro" id="IPR007110">
    <property type="entry name" value="Ig-like_dom"/>
</dbReference>
<evidence type="ECO:0000259" key="2">
    <source>
        <dbReference type="PROSITE" id="PS50835"/>
    </source>
</evidence>
<dbReference type="SMART" id="SM00407">
    <property type="entry name" value="IGc1"/>
    <property type="match status" value="3"/>
</dbReference>
<evidence type="ECO:0000256" key="1">
    <source>
        <dbReference type="ARBA" id="ARBA00023180"/>
    </source>
</evidence>
<comment type="caution">
    <text evidence="3">The sequence shown here is derived from an EMBL/GenBank/DDBJ whole genome shotgun (WGS) entry which is preliminary data.</text>
</comment>
<dbReference type="InterPro" id="IPR003597">
    <property type="entry name" value="Ig_C1-set"/>
</dbReference>
<feature type="domain" description="Ig-like" evidence="2">
    <location>
        <begin position="869"/>
        <end position="962"/>
    </location>
</feature>
<evidence type="ECO:0000313" key="3">
    <source>
        <dbReference type="EMBL" id="GCC17701.1"/>
    </source>
</evidence>
<sequence length="1074" mass="120679">MIHSCGVLGAGSIFTKWTPQSLRPPAVDVERSAPPNRRRNSVKVKLERNGNWWFVLLGLQRERLGPGLAKTERHYEPGEELAAVSGPGVSAAADPGTALSWADGLIIYTILLLIIPEQGDLIVSMNSGTVKATVNKDIVLKCQVSGYSKDIDLKNMGVQWFYQKSGSPDSQRREIYQFVGGKHTPYREGARIIDAQLKKGIASLFLPRVQFDDEGDYTCVVFITPDNGSGKSSMTVSALPKVSLSSTAITIELGTEKSVKCDSVDFYPVSIEMGWIQKTKNEEQMLSQHICTGSPVQHQNGTYSVSSRLRLHPTLEDNGNIYICYVKHPTLNKDLKLEAQLTVKEPEVVVPVGIITGCVIASILACTAITGIGFFVFFKYLKKVPPKVSDISQPPRLIHLQEALLNCQISGYRPENVSVSWLLQRRDDRAPKEIYSWSPTPQTLQDSGGDEQKKLISNYTYQTEEEDNSFKFKVPTAKCNNDGSSSVNCEVLFWPDIETDNGAFLQVKVHHSALNMPIIRKICLKVEGVGPRMTDPVIPGCIIHEEVLAVTCPINGFKPRPLAINWYKEKNSIKKKIGMVQPEETGFIEITEPGQHKYTHSITELKYKDHTHTVASALYFIPTINDDHEAVYICEVIHPATDTILYKTIKLNITAIPKYNNIKLSPEVPIVDEQTTASCRIYSFFPEDMKVIWKKNDMVLKEMNADNEANYGKDGLYYFTSRFKFIPDREDLGKTLTCEFQHRSITGSKKTEYVLNQLVSPPLVSDIRSEPLFPVAGKEATIICHAYGFFPKETMFMWFRNNERTDDAGITSTEPQKDEQTGFFYCESRWKLLIKEEYHQMEFKVEVLHFPTSHKPSRSSFILHLGGIPVVSDIVLEPEVPSYGQRLILKCQVKNFSGNELSARWRMNNKYVSSGVTTTEPKKEESGYYQLVSSMELTPTALDDNKEIIFEVTHEALPKPIQKHLCLKLPGSPPTLSEIKCNPTQPEKNKVATFTIELTDYAPQGIEIRWFAGKQPFTGPVAHTKPEVNKNGLFSSVTSIELTPEESDQGIEISCEVIHPEAQEVMEKNMHLVF</sequence>